<dbReference type="EC" id="1.14.-.-" evidence="3"/>
<dbReference type="Proteomes" id="UP001597419">
    <property type="component" value="Unassembled WGS sequence"/>
</dbReference>
<dbReference type="Gene3D" id="1.10.630.10">
    <property type="entry name" value="Cytochrome P450"/>
    <property type="match status" value="1"/>
</dbReference>
<dbReference type="SUPFAM" id="SSF48264">
    <property type="entry name" value="Cytochrome P450"/>
    <property type="match status" value="1"/>
</dbReference>
<dbReference type="Pfam" id="PF00067">
    <property type="entry name" value="p450"/>
    <property type="match status" value="1"/>
</dbReference>
<keyword evidence="2" id="KW-0503">Monooxygenase</keyword>
<evidence type="ECO:0000313" key="4">
    <source>
        <dbReference type="Proteomes" id="UP001597419"/>
    </source>
</evidence>
<dbReference type="InterPro" id="IPR001128">
    <property type="entry name" value="Cyt_P450"/>
</dbReference>
<evidence type="ECO:0000256" key="2">
    <source>
        <dbReference type="RuleBase" id="RU000461"/>
    </source>
</evidence>
<keyword evidence="2" id="KW-0408">Iron</keyword>
<sequence length="404" mass="44631">MSTLENPAEVRSFPMPRTCPFAPPEQYARLRAEEPVSRVVLGSGRVAWLLTRYEDVRKLLLAETVTSDRRHPNFPLFFELPPEQLAKLRPVLVSLDPPAHAAQRRLVVPEFTLRRMRALRPRIQEIVDEHVDAILAGDRPADLVGALAVKVPALVICELLGVPYADREFFQYSTTAIISRSATPEEAGRANAELQEYFDKLVTTKEADPGDDLIGRMIVKNRESDTPQDHEQLVGMARMLLVAGHEATSNMISLGTVALLEHPEQLAALREDPALAEPAVDELLRYFSIADQLTSRVLTADVEVGGTLLKAGDGVIGVNAAANRDPSAFACPDELDIHRNARGHLAFGYGIHQCVGQNLARVELEVVYRTLFTRIPGLRLAIPAAELPYKDATVFGLHELPVTW</sequence>
<dbReference type="GO" id="GO:0016491">
    <property type="term" value="F:oxidoreductase activity"/>
    <property type="evidence" value="ECO:0007669"/>
    <property type="project" value="UniProtKB-KW"/>
</dbReference>
<keyword evidence="2" id="KW-0479">Metal-binding</keyword>
<keyword evidence="4" id="KW-1185">Reference proteome</keyword>
<gene>
    <name evidence="3" type="ORF">ACFSYJ_33530</name>
</gene>
<comment type="similarity">
    <text evidence="1 2">Belongs to the cytochrome P450 family.</text>
</comment>
<accession>A0ABW5GSU1</accession>
<protein>
    <submittedName>
        <fullName evidence="3">Cytochrome P450</fullName>
        <ecNumber evidence="3">1.14.-.-</ecNumber>
    </submittedName>
</protein>
<dbReference type="InterPro" id="IPR017972">
    <property type="entry name" value="Cyt_P450_CS"/>
</dbReference>
<dbReference type="InterPro" id="IPR002397">
    <property type="entry name" value="Cyt_P450_B"/>
</dbReference>
<dbReference type="PROSITE" id="PS00086">
    <property type="entry name" value="CYTOCHROME_P450"/>
    <property type="match status" value="1"/>
</dbReference>
<dbReference type="PRINTS" id="PR00385">
    <property type="entry name" value="P450"/>
</dbReference>
<proteinExistence type="inferred from homology"/>
<organism evidence="3 4">
    <name type="scientific">Amycolatopsis samaneae</name>
    <dbReference type="NCBI Taxonomy" id="664691"/>
    <lineage>
        <taxon>Bacteria</taxon>
        <taxon>Bacillati</taxon>
        <taxon>Actinomycetota</taxon>
        <taxon>Actinomycetes</taxon>
        <taxon>Pseudonocardiales</taxon>
        <taxon>Pseudonocardiaceae</taxon>
        <taxon>Amycolatopsis</taxon>
    </lineage>
</organism>
<comment type="caution">
    <text evidence="3">The sequence shown here is derived from an EMBL/GenBank/DDBJ whole genome shotgun (WGS) entry which is preliminary data.</text>
</comment>
<reference evidence="4" key="1">
    <citation type="journal article" date="2019" name="Int. J. Syst. Evol. Microbiol.">
        <title>The Global Catalogue of Microorganisms (GCM) 10K type strain sequencing project: providing services to taxonomists for standard genome sequencing and annotation.</title>
        <authorList>
            <consortium name="The Broad Institute Genomics Platform"/>
            <consortium name="The Broad Institute Genome Sequencing Center for Infectious Disease"/>
            <person name="Wu L."/>
            <person name="Ma J."/>
        </authorList>
    </citation>
    <scope>NUCLEOTIDE SEQUENCE [LARGE SCALE GENOMIC DNA]</scope>
    <source>
        <strain evidence="4">CGMCC 4.7643</strain>
    </source>
</reference>
<evidence type="ECO:0000256" key="1">
    <source>
        <dbReference type="ARBA" id="ARBA00010617"/>
    </source>
</evidence>
<dbReference type="RefSeq" id="WP_378213999.1">
    <property type="nucleotide sequence ID" value="NZ_BAABHG010000011.1"/>
</dbReference>
<dbReference type="CDD" id="cd11030">
    <property type="entry name" value="CYP105-like"/>
    <property type="match status" value="1"/>
</dbReference>
<dbReference type="PANTHER" id="PTHR46696:SF1">
    <property type="entry name" value="CYTOCHROME P450 YJIB-RELATED"/>
    <property type="match status" value="1"/>
</dbReference>
<dbReference type="EMBL" id="JBHUKU010000021">
    <property type="protein sequence ID" value="MFD2463577.1"/>
    <property type="molecule type" value="Genomic_DNA"/>
</dbReference>
<keyword evidence="2 3" id="KW-0560">Oxidoreductase</keyword>
<evidence type="ECO:0000313" key="3">
    <source>
        <dbReference type="EMBL" id="MFD2463577.1"/>
    </source>
</evidence>
<keyword evidence="2" id="KW-0349">Heme</keyword>
<dbReference type="PRINTS" id="PR00359">
    <property type="entry name" value="BP450"/>
</dbReference>
<name>A0ABW5GSU1_9PSEU</name>
<dbReference type="PANTHER" id="PTHR46696">
    <property type="entry name" value="P450, PUTATIVE (EUROFUNG)-RELATED"/>
    <property type="match status" value="1"/>
</dbReference>
<dbReference type="InterPro" id="IPR036396">
    <property type="entry name" value="Cyt_P450_sf"/>
</dbReference>